<evidence type="ECO:0000259" key="2">
    <source>
        <dbReference type="PROSITE" id="PS50041"/>
    </source>
</evidence>
<protein>
    <recommendedName>
        <fullName evidence="2">C-type lectin domain-containing protein</fullName>
    </recommendedName>
</protein>
<accession>A0AAV2Q0D3</accession>
<dbReference type="InterPro" id="IPR050111">
    <property type="entry name" value="C-type_lectin/snaclec_domain"/>
</dbReference>
<dbReference type="InterPro" id="IPR001304">
    <property type="entry name" value="C-type_lectin-like"/>
</dbReference>
<dbReference type="CDD" id="cd00037">
    <property type="entry name" value="CLECT"/>
    <property type="match status" value="1"/>
</dbReference>
<proteinExistence type="predicted"/>
<comment type="caution">
    <text evidence="3">The sequence shown here is derived from an EMBL/GenBank/DDBJ whole genome shotgun (WGS) entry which is preliminary data.</text>
</comment>
<dbReference type="AlphaFoldDB" id="A0AAV2Q0D3"/>
<feature type="signal peptide" evidence="1">
    <location>
        <begin position="1"/>
        <end position="18"/>
    </location>
</feature>
<dbReference type="Pfam" id="PF00059">
    <property type="entry name" value="Lectin_C"/>
    <property type="match status" value="1"/>
</dbReference>
<sequence>MGGSMFILVCVLVGVAAGANTGVDERKAQALAKIPVKIQELMDVVEVTCAANDDTVTGLAQIVNTTQADTSKYIKDVVEALENSVTQAVAGLGEAIKQNSDETTIQMKMLTDAVLSAQEGIKQMANAIAGLTHKLNNGGSSSNHIEGKGKYVVSCKKPFRNYNGQCLYISNAELNWGAARKKCQQIGGDLAEHEDLEALINFVKLEGLVSTSYWIGASDHKAPRNFIWISGARVTTGWRKDQTEPDYANPGRDCVYIRDRGIGDLVCTHAFGFLCATT</sequence>
<evidence type="ECO:0000313" key="3">
    <source>
        <dbReference type="EMBL" id="CAL4067337.1"/>
    </source>
</evidence>
<dbReference type="InterPro" id="IPR016187">
    <property type="entry name" value="CTDL_fold"/>
</dbReference>
<dbReference type="Proteomes" id="UP001497623">
    <property type="component" value="Unassembled WGS sequence"/>
</dbReference>
<organism evidence="3 4">
    <name type="scientific">Meganyctiphanes norvegica</name>
    <name type="common">Northern krill</name>
    <name type="synonym">Thysanopoda norvegica</name>
    <dbReference type="NCBI Taxonomy" id="48144"/>
    <lineage>
        <taxon>Eukaryota</taxon>
        <taxon>Metazoa</taxon>
        <taxon>Ecdysozoa</taxon>
        <taxon>Arthropoda</taxon>
        <taxon>Crustacea</taxon>
        <taxon>Multicrustacea</taxon>
        <taxon>Malacostraca</taxon>
        <taxon>Eumalacostraca</taxon>
        <taxon>Eucarida</taxon>
        <taxon>Euphausiacea</taxon>
        <taxon>Euphausiidae</taxon>
        <taxon>Meganyctiphanes</taxon>
    </lineage>
</organism>
<evidence type="ECO:0000313" key="4">
    <source>
        <dbReference type="Proteomes" id="UP001497623"/>
    </source>
</evidence>
<reference evidence="3 4" key="1">
    <citation type="submission" date="2024-05" db="EMBL/GenBank/DDBJ databases">
        <authorList>
            <person name="Wallberg A."/>
        </authorList>
    </citation>
    <scope>NUCLEOTIDE SEQUENCE [LARGE SCALE GENOMIC DNA]</scope>
</reference>
<feature type="domain" description="C-type lectin" evidence="2">
    <location>
        <begin position="162"/>
        <end position="276"/>
    </location>
</feature>
<dbReference type="InterPro" id="IPR016186">
    <property type="entry name" value="C-type_lectin-like/link_sf"/>
</dbReference>
<dbReference type="EMBL" id="CAXKWB010002646">
    <property type="protein sequence ID" value="CAL4067337.1"/>
    <property type="molecule type" value="Genomic_DNA"/>
</dbReference>
<dbReference type="SUPFAM" id="SSF56436">
    <property type="entry name" value="C-type lectin-like"/>
    <property type="match status" value="1"/>
</dbReference>
<keyword evidence="4" id="KW-1185">Reference proteome</keyword>
<keyword evidence="1" id="KW-0732">Signal</keyword>
<name>A0AAV2Q0D3_MEGNR</name>
<feature type="chain" id="PRO_5043573218" description="C-type lectin domain-containing protein" evidence="1">
    <location>
        <begin position="19"/>
        <end position="278"/>
    </location>
</feature>
<evidence type="ECO:0000256" key="1">
    <source>
        <dbReference type="SAM" id="SignalP"/>
    </source>
</evidence>
<dbReference type="PROSITE" id="PS50041">
    <property type="entry name" value="C_TYPE_LECTIN_2"/>
    <property type="match status" value="1"/>
</dbReference>
<gene>
    <name evidence="3" type="ORF">MNOR_LOCUS6413</name>
</gene>
<dbReference type="Gene3D" id="3.10.100.10">
    <property type="entry name" value="Mannose-Binding Protein A, subunit A"/>
    <property type="match status" value="1"/>
</dbReference>
<dbReference type="SMART" id="SM00034">
    <property type="entry name" value="CLECT"/>
    <property type="match status" value="1"/>
</dbReference>
<dbReference type="PANTHER" id="PTHR22803">
    <property type="entry name" value="MANNOSE, PHOSPHOLIPASE, LECTIN RECEPTOR RELATED"/>
    <property type="match status" value="1"/>
</dbReference>